<accession>A0AAT9H9T3</accession>
<feature type="region of interest" description="Disordered" evidence="1">
    <location>
        <begin position="87"/>
        <end position="110"/>
    </location>
</feature>
<reference evidence="3" key="2">
    <citation type="submission" date="2024-07" db="EMBL/GenBank/DDBJ databases">
        <title>Streptomyces haneummycinica sp. nov., a new antibiotic-producing actinobacterium isolated from marine sediment.</title>
        <authorList>
            <person name="Uemura M."/>
            <person name="Hamada M."/>
            <person name="Hirano S."/>
            <person name="Kobayashi K."/>
            <person name="Ohshiro T."/>
            <person name="Kobayashi T."/>
            <person name="Terahara T."/>
        </authorList>
    </citation>
    <scope>NUCLEOTIDE SEQUENCE</scope>
    <source>
        <strain evidence="3">KM77-8</strain>
    </source>
</reference>
<dbReference type="EMBL" id="AP035768">
    <property type="protein sequence ID" value="BFO14144.1"/>
    <property type="molecule type" value="Genomic_DNA"/>
</dbReference>
<organism evidence="3">
    <name type="scientific">Streptomyces haneummycinicus</name>
    <dbReference type="NCBI Taxonomy" id="3074435"/>
    <lineage>
        <taxon>Bacteria</taxon>
        <taxon>Bacillati</taxon>
        <taxon>Actinomycetota</taxon>
        <taxon>Actinomycetes</taxon>
        <taxon>Kitasatosporales</taxon>
        <taxon>Streptomycetaceae</taxon>
        <taxon>Streptomyces</taxon>
    </lineage>
</organism>
<keyword evidence="2" id="KW-1133">Transmembrane helix</keyword>
<keyword evidence="2" id="KW-0472">Membrane</keyword>
<proteinExistence type="predicted"/>
<sequence>MFALLLGLRSPRAAPAALCFAAVGCAGTAKTALMGPDPVPGWLVLMGTLLFLCVLPWLGGRYWRQSRALTAAGWLRAARLEEEQRLTGSARGCASGPGSPRTCTTPWGTN</sequence>
<feature type="compositionally biased region" description="Polar residues" evidence="1">
    <location>
        <begin position="101"/>
        <end position="110"/>
    </location>
</feature>
<evidence type="ECO:0000313" key="3">
    <source>
        <dbReference type="EMBL" id="BFO14144.1"/>
    </source>
</evidence>
<reference evidence="3" key="1">
    <citation type="submission" date="2024-06" db="EMBL/GenBank/DDBJ databases">
        <authorList>
            <consortium name="consrtm"/>
            <person name="Uemura M."/>
            <person name="Terahara T."/>
        </authorList>
    </citation>
    <scope>NUCLEOTIDE SEQUENCE</scope>
    <source>
        <strain evidence="3">KM77-8</strain>
    </source>
</reference>
<name>A0AAT9H9T3_9ACTN</name>
<keyword evidence="2" id="KW-0812">Transmembrane</keyword>
<evidence type="ECO:0000256" key="1">
    <source>
        <dbReference type="SAM" id="MobiDB-lite"/>
    </source>
</evidence>
<gene>
    <name evidence="3" type="ORF">SHKM778_05320</name>
</gene>
<dbReference type="AlphaFoldDB" id="A0AAT9H9T3"/>
<evidence type="ECO:0000256" key="2">
    <source>
        <dbReference type="SAM" id="Phobius"/>
    </source>
</evidence>
<protein>
    <submittedName>
        <fullName evidence="3">Uncharacterized protein</fullName>
    </submittedName>
</protein>
<feature type="transmembrane region" description="Helical" evidence="2">
    <location>
        <begin position="39"/>
        <end position="58"/>
    </location>
</feature>